<dbReference type="InterPro" id="IPR006527">
    <property type="entry name" value="F-box-assoc_dom_typ1"/>
</dbReference>
<proteinExistence type="predicted"/>
<evidence type="ECO:0000313" key="3">
    <source>
        <dbReference type="Proteomes" id="UP000325577"/>
    </source>
</evidence>
<dbReference type="AlphaFoldDB" id="A0A5J5C424"/>
<gene>
    <name evidence="2" type="ORF">F0562_001799</name>
</gene>
<keyword evidence="3" id="KW-1185">Reference proteome</keyword>
<dbReference type="Pfam" id="PF00646">
    <property type="entry name" value="F-box"/>
    <property type="match status" value="1"/>
</dbReference>
<sequence length="376" mass="43536">MTMREKKRRTNESIELPYDIIVEEILWRLPVKSLLRFRSVNKSWKTLISSPEFAKLHLKRSNDRKDRINDHRLMLMGRLLYSIDYKASNDDDMVTVVDYPVSNRVINTGCRLEILGSCNGLLCVSPRQDVILLWNPSTRKSKVLPGSPIKYPLNYGNLISHSYCLGYASSTDDYQLVRIIRFKGERLKVVGEVYSLRTDSWNQIQDFPYDINSINLCGVYVNGAFHWMAGFQNGSDCSLMIVSLDLVEEKYGLVQLPEHYKFCSNIGTLGECLCIYYFSFATSRYDIWVMKEYQVSQSWTKFTISILSISIGNFYNIGVIRLCLLKNGEVFLVRFGMHEVVLYNLKDQPFRKHLNSSDSEMYHVVAYVESLVSPVF</sequence>
<dbReference type="Pfam" id="PF07734">
    <property type="entry name" value="FBA_1"/>
    <property type="match status" value="1"/>
</dbReference>
<dbReference type="PANTHER" id="PTHR31672:SF13">
    <property type="entry name" value="F-BOX PROTEIN CPR30-LIKE"/>
    <property type="match status" value="1"/>
</dbReference>
<dbReference type="InterPro" id="IPR017451">
    <property type="entry name" value="F-box-assoc_interact_dom"/>
</dbReference>
<dbReference type="InterPro" id="IPR050796">
    <property type="entry name" value="SCF_F-box_component"/>
</dbReference>
<dbReference type="Proteomes" id="UP000325577">
    <property type="component" value="Linkage Group LG0"/>
</dbReference>
<feature type="domain" description="F-box" evidence="1">
    <location>
        <begin position="16"/>
        <end position="57"/>
    </location>
</feature>
<dbReference type="SMART" id="SM00256">
    <property type="entry name" value="FBOX"/>
    <property type="match status" value="1"/>
</dbReference>
<protein>
    <recommendedName>
        <fullName evidence="1">F-box domain-containing protein</fullName>
    </recommendedName>
</protein>
<accession>A0A5J5C424</accession>
<dbReference type="Gene3D" id="1.20.1280.50">
    <property type="match status" value="1"/>
</dbReference>
<organism evidence="2 3">
    <name type="scientific">Nyssa sinensis</name>
    <dbReference type="NCBI Taxonomy" id="561372"/>
    <lineage>
        <taxon>Eukaryota</taxon>
        <taxon>Viridiplantae</taxon>
        <taxon>Streptophyta</taxon>
        <taxon>Embryophyta</taxon>
        <taxon>Tracheophyta</taxon>
        <taxon>Spermatophyta</taxon>
        <taxon>Magnoliopsida</taxon>
        <taxon>eudicotyledons</taxon>
        <taxon>Gunneridae</taxon>
        <taxon>Pentapetalae</taxon>
        <taxon>asterids</taxon>
        <taxon>Cornales</taxon>
        <taxon>Nyssaceae</taxon>
        <taxon>Nyssa</taxon>
    </lineage>
</organism>
<dbReference type="EMBL" id="CM018031">
    <property type="protein sequence ID" value="KAA8550115.1"/>
    <property type="molecule type" value="Genomic_DNA"/>
</dbReference>
<dbReference type="InterPro" id="IPR036047">
    <property type="entry name" value="F-box-like_dom_sf"/>
</dbReference>
<dbReference type="CDD" id="cd22157">
    <property type="entry name" value="F-box_AtFBW1-like"/>
    <property type="match status" value="1"/>
</dbReference>
<dbReference type="SUPFAM" id="SSF81383">
    <property type="entry name" value="F-box domain"/>
    <property type="match status" value="1"/>
</dbReference>
<evidence type="ECO:0000259" key="1">
    <source>
        <dbReference type="SMART" id="SM00256"/>
    </source>
</evidence>
<dbReference type="OrthoDB" id="591557at2759"/>
<evidence type="ECO:0000313" key="2">
    <source>
        <dbReference type="EMBL" id="KAA8550115.1"/>
    </source>
</evidence>
<dbReference type="InterPro" id="IPR001810">
    <property type="entry name" value="F-box_dom"/>
</dbReference>
<reference evidence="2 3" key="1">
    <citation type="submission" date="2019-09" db="EMBL/GenBank/DDBJ databases">
        <title>A chromosome-level genome assembly of the Chinese tupelo Nyssa sinensis.</title>
        <authorList>
            <person name="Yang X."/>
            <person name="Kang M."/>
            <person name="Yang Y."/>
            <person name="Xiong H."/>
            <person name="Wang M."/>
            <person name="Zhang Z."/>
            <person name="Wang Z."/>
            <person name="Wu H."/>
            <person name="Ma T."/>
            <person name="Liu J."/>
            <person name="Xi Z."/>
        </authorList>
    </citation>
    <scope>NUCLEOTIDE SEQUENCE [LARGE SCALE GENOMIC DNA]</scope>
    <source>
        <strain evidence="2">J267</strain>
        <tissue evidence="2">Leaf</tissue>
    </source>
</reference>
<dbReference type="PANTHER" id="PTHR31672">
    <property type="entry name" value="BNACNNG10540D PROTEIN"/>
    <property type="match status" value="1"/>
</dbReference>
<dbReference type="NCBIfam" id="TIGR01640">
    <property type="entry name" value="F_box_assoc_1"/>
    <property type="match status" value="1"/>
</dbReference>
<name>A0A5J5C424_9ASTE</name>